<dbReference type="OrthoDB" id="344788at2"/>
<dbReference type="EMBL" id="CP016908">
    <property type="protein sequence ID" value="APR99669.1"/>
    <property type="molecule type" value="Genomic_DNA"/>
</dbReference>
<evidence type="ECO:0000313" key="1">
    <source>
        <dbReference type="EMBL" id="APR99669.1"/>
    </source>
</evidence>
<dbReference type="RefSeq" id="WP_075276316.1">
    <property type="nucleotide sequence ID" value="NZ_CP016908.1"/>
</dbReference>
<sequence length="111" mass="12461">MLLIHHLPRKLLIFLASPSVTSIALPSYAKHFDFFCDDAHIAVRHSKKLVELRTSAYNPGEPLEGYTGHHMDRVATLLYQLGFHPLTTARAAGGSYAVETPGLSWLLWHRI</sequence>
<gene>
    <name evidence="1" type="ORF">BCY86_02500</name>
</gene>
<keyword evidence="2" id="KW-1185">Reference proteome</keyword>
<dbReference type="KEGG" id="pabo:BCY86_02500"/>
<name>A0A1L6MVV3_9BACT</name>
<protein>
    <submittedName>
        <fullName evidence="1">Uncharacterized protein</fullName>
    </submittedName>
</protein>
<proteinExistence type="predicted"/>
<accession>A0A1L6MVV3</accession>
<dbReference type="AlphaFoldDB" id="A0A1L6MVV3"/>
<organism evidence="1 2">
    <name type="scientific">Pajaroellobacter abortibovis</name>
    <dbReference type="NCBI Taxonomy" id="1882918"/>
    <lineage>
        <taxon>Bacteria</taxon>
        <taxon>Pseudomonadati</taxon>
        <taxon>Myxococcota</taxon>
        <taxon>Polyangia</taxon>
        <taxon>Polyangiales</taxon>
        <taxon>Polyangiaceae</taxon>
    </lineage>
</organism>
<reference evidence="1 2" key="1">
    <citation type="submission" date="2016-08" db="EMBL/GenBank/DDBJ databases">
        <title>Identification and validation of antigenic proteins from Pajaroellobacter abortibovis using de-novo genome sequence assembly and reverse vaccinology.</title>
        <authorList>
            <person name="Welly B.T."/>
            <person name="Miller M.R."/>
            <person name="Stott J.L."/>
            <person name="Blanchard M.T."/>
            <person name="Islas-Trejo A.D."/>
            <person name="O'Rourke S.M."/>
            <person name="Young A.E."/>
            <person name="Medrano J.F."/>
            <person name="Van Eenennaam A.L."/>
        </authorList>
    </citation>
    <scope>NUCLEOTIDE SEQUENCE [LARGE SCALE GENOMIC DNA]</scope>
    <source>
        <strain evidence="1 2">BTF92-0548A/99-0131</strain>
    </source>
</reference>
<dbReference type="Proteomes" id="UP000185544">
    <property type="component" value="Chromosome"/>
</dbReference>
<evidence type="ECO:0000313" key="2">
    <source>
        <dbReference type="Proteomes" id="UP000185544"/>
    </source>
</evidence>